<dbReference type="AlphaFoldDB" id="A0A8J5FX01"/>
<evidence type="ECO:0000256" key="10">
    <source>
        <dbReference type="ARBA" id="ARBA00038162"/>
    </source>
</evidence>
<evidence type="ECO:0000256" key="8">
    <source>
        <dbReference type="ARBA" id="ARBA00023211"/>
    </source>
</evidence>
<dbReference type="GO" id="GO:0000139">
    <property type="term" value="C:Golgi membrane"/>
    <property type="evidence" value="ECO:0007669"/>
    <property type="project" value="UniProtKB-SubCell"/>
</dbReference>
<evidence type="ECO:0000256" key="4">
    <source>
        <dbReference type="ARBA" id="ARBA00022692"/>
    </source>
</evidence>
<dbReference type="InterPro" id="IPR050587">
    <property type="entry name" value="GNT1/Glycosyltrans_8"/>
</dbReference>
<evidence type="ECO:0000256" key="1">
    <source>
        <dbReference type="ARBA" id="ARBA00004323"/>
    </source>
</evidence>
<organism evidence="13 14">
    <name type="scientific">Zingiber officinale</name>
    <name type="common">Ginger</name>
    <name type="synonym">Amomum zingiber</name>
    <dbReference type="NCBI Taxonomy" id="94328"/>
    <lineage>
        <taxon>Eukaryota</taxon>
        <taxon>Viridiplantae</taxon>
        <taxon>Streptophyta</taxon>
        <taxon>Embryophyta</taxon>
        <taxon>Tracheophyta</taxon>
        <taxon>Spermatophyta</taxon>
        <taxon>Magnoliopsida</taxon>
        <taxon>Liliopsida</taxon>
        <taxon>Zingiberales</taxon>
        <taxon>Zingiberaceae</taxon>
        <taxon>Zingiber</taxon>
    </lineage>
</organism>
<keyword evidence="14" id="KW-1185">Reference proteome</keyword>
<keyword evidence="3" id="KW-0808">Transferase</keyword>
<dbReference type="EMBL" id="JACMSC010000012">
    <property type="protein sequence ID" value="KAG6496470.1"/>
    <property type="molecule type" value="Genomic_DNA"/>
</dbReference>
<evidence type="ECO:0000256" key="9">
    <source>
        <dbReference type="ARBA" id="ARBA00023316"/>
    </source>
</evidence>
<keyword evidence="8" id="KW-0464">Manganese</keyword>
<keyword evidence="2" id="KW-0328">Glycosyltransferase</keyword>
<evidence type="ECO:0000256" key="5">
    <source>
        <dbReference type="ARBA" id="ARBA00022723"/>
    </source>
</evidence>
<keyword evidence="9" id="KW-0961">Cell wall biogenesis/degradation</keyword>
<keyword evidence="6 12" id="KW-1133">Transmembrane helix</keyword>
<dbReference type="FunFam" id="3.90.550.10:FF:000018">
    <property type="entry name" value="Hexosyltransferase"/>
    <property type="match status" value="1"/>
</dbReference>
<evidence type="ECO:0000256" key="7">
    <source>
        <dbReference type="ARBA" id="ARBA00023136"/>
    </source>
</evidence>
<dbReference type="InterPro" id="IPR002495">
    <property type="entry name" value="Glyco_trans_8"/>
</dbReference>
<accession>A0A8J5FX01</accession>
<dbReference type="SUPFAM" id="SSF53448">
    <property type="entry name" value="Nucleotide-diphospho-sugar transferases"/>
    <property type="match status" value="1"/>
</dbReference>
<evidence type="ECO:0000256" key="11">
    <source>
        <dbReference type="RuleBase" id="RU362027"/>
    </source>
</evidence>
<evidence type="ECO:0000256" key="12">
    <source>
        <dbReference type="SAM" id="Phobius"/>
    </source>
</evidence>
<dbReference type="Pfam" id="PF01501">
    <property type="entry name" value="Glyco_transf_8"/>
    <property type="match status" value="1"/>
</dbReference>
<gene>
    <name evidence="13" type="ORF">ZIOFF_044337</name>
</gene>
<evidence type="ECO:0000256" key="6">
    <source>
        <dbReference type="ARBA" id="ARBA00022989"/>
    </source>
</evidence>
<name>A0A8J5FX01_ZINOF</name>
<keyword evidence="4 12" id="KW-0812">Transmembrane</keyword>
<evidence type="ECO:0000256" key="3">
    <source>
        <dbReference type="ARBA" id="ARBA00022679"/>
    </source>
</evidence>
<keyword evidence="7 12" id="KW-0472">Membrane</keyword>
<protein>
    <recommendedName>
        <fullName evidence="11">Hexosyltransferase</fullName>
        <ecNumber evidence="11">2.4.1.-</ecNumber>
    </recommendedName>
</protein>
<sequence>MGSSFMVKTVATKPLVIKINLAFISFFLSAYLLLLLLHSPPTPSLREQRSNADEIILCSLRNCHFKKVRVKEQGSGNAMERIPSFLNSLPANTEVALVNIGVAEASDRGLLVGRRIPVAFERVSSNLRWEDLFPEWIDEDEENGEPSCPEIPMPDFSSYGVVDLIAAKLPCEGRRRDVFRLQVHLVAAGMAARRGRRGARGAVRLALLSACRPMMELFRCDDVVAREGEWWVFEVEAWRLEQKVTLPVGSCDLASPLRVKGEQINWSGRVFDISKLVGAPEVADGREAYATVIHSSDQYVCGAIALARSIIRTGTARDLVLLHDKSIPGEKLVALTAAGWQLREIERIRNPRAQKGSYNEYNYSKLRLWQLTEYRKVVFVDADVLVLRNLDLLFRFPQVSAAGNDGVIFNSGVMVLEPSACTFAALMAARADVVSYNGGDQGFLNEAFVWWHRLPRRVNFLKNIWSNTTAEASVKNRLMGAAAGPGGELYAIHYLGIKPWMCHRKYDCNWNVAEQRPYASDAAHATWWKLHDEMEVGLLVLCGPTGPRKNELEKERKQAEVMGFSDGHWRLNVSDQSVRLVVNG</sequence>
<dbReference type="GO" id="GO:0046872">
    <property type="term" value="F:metal ion binding"/>
    <property type="evidence" value="ECO:0007669"/>
    <property type="project" value="UniProtKB-KW"/>
</dbReference>
<dbReference type="GO" id="GO:0016757">
    <property type="term" value="F:glycosyltransferase activity"/>
    <property type="evidence" value="ECO:0007669"/>
    <property type="project" value="UniProtKB-KW"/>
</dbReference>
<dbReference type="Gene3D" id="3.90.550.10">
    <property type="entry name" value="Spore Coat Polysaccharide Biosynthesis Protein SpsA, Chain A"/>
    <property type="match status" value="1"/>
</dbReference>
<dbReference type="CDD" id="cd02537">
    <property type="entry name" value="GT8_Glycogenin"/>
    <property type="match status" value="1"/>
</dbReference>
<evidence type="ECO:0000313" key="13">
    <source>
        <dbReference type="EMBL" id="KAG6496470.1"/>
    </source>
</evidence>
<dbReference type="GO" id="GO:0071555">
    <property type="term" value="P:cell wall organization"/>
    <property type="evidence" value="ECO:0007669"/>
    <property type="project" value="UniProtKB-KW"/>
</dbReference>
<keyword evidence="5" id="KW-0479">Metal-binding</keyword>
<proteinExistence type="inferred from homology"/>
<comment type="subcellular location">
    <subcellularLocation>
        <location evidence="1">Golgi apparatus membrane</location>
        <topology evidence="1">Single-pass type II membrane protein</topology>
    </subcellularLocation>
</comment>
<dbReference type="InterPro" id="IPR029044">
    <property type="entry name" value="Nucleotide-diphossugar_trans"/>
</dbReference>
<dbReference type="Proteomes" id="UP000734854">
    <property type="component" value="Unassembled WGS sequence"/>
</dbReference>
<evidence type="ECO:0000256" key="2">
    <source>
        <dbReference type="ARBA" id="ARBA00022676"/>
    </source>
</evidence>
<comment type="caution">
    <text evidence="13">The sequence shown here is derived from an EMBL/GenBank/DDBJ whole genome shotgun (WGS) entry which is preliminary data.</text>
</comment>
<comment type="similarity">
    <text evidence="10">Belongs to the glycosyltransferase 8 family. Glycogenin subfamily.</text>
</comment>
<evidence type="ECO:0000313" key="14">
    <source>
        <dbReference type="Proteomes" id="UP000734854"/>
    </source>
</evidence>
<dbReference type="EC" id="2.4.1.-" evidence="11"/>
<feature type="transmembrane region" description="Helical" evidence="12">
    <location>
        <begin position="21"/>
        <end position="39"/>
    </location>
</feature>
<reference evidence="13 14" key="1">
    <citation type="submission" date="2020-08" db="EMBL/GenBank/DDBJ databases">
        <title>Plant Genome Project.</title>
        <authorList>
            <person name="Zhang R.-G."/>
        </authorList>
    </citation>
    <scope>NUCLEOTIDE SEQUENCE [LARGE SCALE GENOMIC DNA]</scope>
    <source>
        <tissue evidence="13">Rhizome</tissue>
    </source>
</reference>
<dbReference type="PANTHER" id="PTHR11183">
    <property type="entry name" value="GLYCOGENIN SUBFAMILY MEMBER"/>
    <property type="match status" value="1"/>
</dbReference>